<dbReference type="WBParaSite" id="GPUH_0000040101-mRNA-1">
    <property type="protein sequence ID" value="GPUH_0000040101-mRNA-1"/>
    <property type="gene ID" value="GPUH_0000040101"/>
</dbReference>
<dbReference type="AlphaFoldDB" id="A0A183CVB1"/>
<proteinExistence type="predicted"/>
<dbReference type="Proteomes" id="UP000271098">
    <property type="component" value="Unassembled WGS sequence"/>
</dbReference>
<gene>
    <name evidence="1" type="ORF">GPUH_LOCUS402</name>
</gene>
<dbReference type="EMBL" id="UYRT01000339">
    <property type="protein sequence ID" value="VDK28029.1"/>
    <property type="molecule type" value="Genomic_DNA"/>
</dbReference>
<organism evidence="3">
    <name type="scientific">Gongylonema pulchrum</name>
    <dbReference type="NCBI Taxonomy" id="637853"/>
    <lineage>
        <taxon>Eukaryota</taxon>
        <taxon>Metazoa</taxon>
        <taxon>Ecdysozoa</taxon>
        <taxon>Nematoda</taxon>
        <taxon>Chromadorea</taxon>
        <taxon>Rhabditida</taxon>
        <taxon>Spirurina</taxon>
        <taxon>Spiruromorpha</taxon>
        <taxon>Spiruroidea</taxon>
        <taxon>Gongylonematidae</taxon>
        <taxon>Gongylonema</taxon>
    </lineage>
</organism>
<sequence length="93" mass="10153">MAEEEYVIRVVDEKNGIIYATTIDMHAKTNFRSSESSDGSAAITTDKMELLLPDSSGGGLGVNDSSEVETIRKMNHSATDYVQMAFSQLVFSI</sequence>
<keyword evidence="2" id="KW-1185">Reference proteome</keyword>
<name>A0A183CVB1_9BILA</name>
<reference evidence="1 2" key="2">
    <citation type="submission" date="2018-11" db="EMBL/GenBank/DDBJ databases">
        <authorList>
            <consortium name="Pathogen Informatics"/>
        </authorList>
    </citation>
    <scope>NUCLEOTIDE SEQUENCE [LARGE SCALE GENOMIC DNA]</scope>
</reference>
<evidence type="ECO:0000313" key="2">
    <source>
        <dbReference type="Proteomes" id="UP000271098"/>
    </source>
</evidence>
<accession>A0A183CVB1</accession>
<reference evidence="3" key="1">
    <citation type="submission" date="2016-06" db="UniProtKB">
        <authorList>
            <consortium name="WormBaseParasite"/>
        </authorList>
    </citation>
    <scope>IDENTIFICATION</scope>
</reference>
<evidence type="ECO:0000313" key="3">
    <source>
        <dbReference type="WBParaSite" id="GPUH_0000040101-mRNA-1"/>
    </source>
</evidence>
<protein>
    <submittedName>
        <fullName evidence="3">Cadherin domain-containing protein</fullName>
    </submittedName>
</protein>
<evidence type="ECO:0000313" key="1">
    <source>
        <dbReference type="EMBL" id="VDK28029.1"/>
    </source>
</evidence>